<protein>
    <submittedName>
        <fullName evidence="2">T9SS type A sorting domain-containing protein</fullName>
    </submittedName>
</protein>
<dbReference type="InterPro" id="IPR026444">
    <property type="entry name" value="Secre_tail"/>
</dbReference>
<evidence type="ECO:0000313" key="2">
    <source>
        <dbReference type="EMBL" id="MBD3364230.1"/>
    </source>
</evidence>
<proteinExistence type="predicted"/>
<feature type="domain" description="FlgD/Vpr Ig-like" evidence="1">
    <location>
        <begin position="127"/>
        <end position="186"/>
    </location>
</feature>
<reference evidence="2" key="1">
    <citation type="submission" date="2019-11" db="EMBL/GenBank/DDBJ databases">
        <title>Microbial mats filling the niche in hypersaline microbial mats.</title>
        <authorList>
            <person name="Wong H.L."/>
            <person name="Macleod F.I."/>
            <person name="White R.A. III"/>
            <person name="Burns B.P."/>
        </authorList>
    </citation>
    <scope>NUCLEOTIDE SEQUENCE</scope>
    <source>
        <strain evidence="2">Bin_327</strain>
    </source>
</reference>
<dbReference type="Proteomes" id="UP000630660">
    <property type="component" value="Unassembled WGS sequence"/>
</dbReference>
<organism evidence="2 3">
    <name type="scientific">candidate division WOR-3 bacterium</name>
    <dbReference type="NCBI Taxonomy" id="2052148"/>
    <lineage>
        <taxon>Bacteria</taxon>
        <taxon>Bacteria division WOR-3</taxon>
    </lineage>
</organism>
<sequence length="202" mass="22710">MSFVYMTCNCQATGSQGYNCFMRDEQIRTYCETNEKVFFDFADLDAHWYNGSAWEHSTYDHEGTDVDVEHEQFNGNEAGHTTYESCEQKGRAVWWMMARLAGWDGGASASEQAKLTSTYSLSSNLNTINYTVPRQSNVEISIYDIDGRLVRTLVCGTVDPGFHSLSWDGKDRNGSKVSKGVYISRLESSGTVRAKSKVLLLN</sequence>
<dbReference type="InterPro" id="IPR025965">
    <property type="entry name" value="FlgD/Vpr_Ig-like"/>
</dbReference>
<dbReference type="Pfam" id="PF13860">
    <property type="entry name" value="FlgD_ig"/>
    <property type="match status" value="1"/>
</dbReference>
<evidence type="ECO:0000313" key="3">
    <source>
        <dbReference type="Proteomes" id="UP000630660"/>
    </source>
</evidence>
<dbReference type="AlphaFoldDB" id="A0A9D5QDN5"/>
<dbReference type="NCBIfam" id="TIGR04183">
    <property type="entry name" value="Por_Secre_tail"/>
    <property type="match status" value="1"/>
</dbReference>
<comment type="caution">
    <text evidence="2">The sequence shown here is derived from an EMBL/GenBank/DDBJ whole genome shotgun (WGS) entry which is preliminary data.</text>
</comment>
<dbReference type="Gene3D" id="2.60.40.4070">
    <property type="match status" value="1"/>
</dbReference>
<gene>
    <name evidence="2" type="ORF">GF359_03345</name>
</gene>
<dbReference type="EMBL" id="WJKJ01000105">
    <property type="protein sequence ID" value="MBD3364230.1"/>
    <property type="molecule type" value="Genomic_DNA"/>
</dbReference>
<name>A0A9D5QDN5_UNCW3</name>
<evidence type="ECO:0000259" key="1">
    <source>
        <dbReference type="Pfam" id="PF13860"/>
    </source>
</evidence>
<accession>A0A9D5QDN5</accession>